<evidence type="ECO:0000313" key="1">
    <source>
        <dbReference type="EMBL" id="RNF33095.1"/>
    </source>
</evidence>
<protein>
    <submittedName>
        <fullName evidence="1">Uncharacterized protein</fullName>
    </submittedName>
</protein>
<accession>A0A422QSX9</accession>
<comment type="caution">
    <text evidence="1">The sequence shown here is derived from an EMBL/GenBank/DDBJ whole genome shotgun (WGS) entry which is preliminary data.</text>
</comment>
<proteinExistence type="predicted"/>
<evidence type="ECO:0000313" key="2">
    <source>
        <dbReference type="Proteomes" id="UP000238137"/>
    </source>
</evidence>
<keyword evidence="2" id="KW-1185">Reference proteome</keyword>
<reference evidence="1" key="1">
    <citation type="submission" date="2018-05" db="EMBL/GenBank/DDBJ databases">
        <title>Reclassification of Methylarcula marina and Methylarcula terricola as Paracoccus methylarcula sp.nov., comb.nov. and Paracoccus terricola comb.nov.</title>
        <authorList>
            <person name="Shmareva M.N."/>
            <person name="Doronina N.V."/>
            <person name="Vasilenko O.V."/>
            <person name="Tarlachkov S.V."/>
            <person name="Trotsenko Y.A."/>
        </authorList>
    </citation>
    <scope>NUCLEOTIDE SEQUENCE [LARGE SCALE GENOMIC DNA]</scope>
    <source>
        <strain evidence="1">VKM B-2159</strain>
    </source>
</reference>
<gene>
    <name evidence="1" type="ORF">A7A09_018965</name>
</gene>
<name>A0A422QSX9_9RHOB</name>
<dbReference type="Proteomes" id="UP000238137">
    <property type="component" value="Unassembled WGS sequence"/>
</dbReference>
<dbReference type="AlphaFoldDB" id="A0A422QSX9"/>
<organism evidence="1 2">
    <name type="scientific">Paracoccus methylarcula</name>
    <dbReference type="NCBI Taxonomy" id="72022"/>
    <lineage>
        <taxon>Bacteria</taxon>
        <taxon>Pseudomonadati</taxon>
        <taxon>Pseudomonadota</taxon>
        <taxon>Alphaproteobacteria</taxon>
        <taxon>Rhodobacterales</taxon>
        <taxon>Paracoccaceae</taxon>
        <taxon>Paracoccus</taxon>
    </lineage>
</organism>
<sequence>MLEALPGAPRLREATGGTRTEMYRKDRVRCIRGSANLREHRLTGKTKTRRVVAACCNTPIFLDFTQGHWVDLYGPLWPEGSLPPLQMRTMTGDLDDASALPSDVPNLKTHSVGFFLRLIGAWAAMGFRRPKIDYVEGVLDIRD</sequence>
<dbReference type="OrthoDB" id="7268727at2"/>
<dbReference type="EMBL" id="PXNQ02000014">
    <property type="protein sequence ID" value="RNF33095.1"/>
    <property type="molecule type" value="Genomic_DNA"/>
</dbReference>